<dbReference type="RefSeq" id="WP_076033694.1">
    <property type="nucleotide sequence ID" value="NZ_BKPK01000014.1"/>
</dbReference>
<dbReference type="InterPro" id="IPR050678">
    <property type="entry name" value="DNA_Partitioning_ATPase"/>
</dbReference>
<keyword evidence="2" id="KW-0614">Plasmid</keyword>
<proteinExistence type="predicted"/>
<dbReference type="KEGG" id="asol:BEN76_16680"/>
<accession>A0A1P8ENA6</accession>
<dbReference type="Proteomes" id="UP000185674">
    <property type="component" value="Plasmid pGFJ2"/>
</dbReference>
<dbReference type="PANTHER" id="PTHR13696">
    <property type="entry name" value="P-LOOP CONTAINING NUCLEOSIDE TRIPHOSPHATE HYDROLASE"/>
    <property type="match status" value="1"/>
</dbReference>
<sequence>MTKYISLLQLKGGAGKSTIACNLAGYFLSKNKSVLGIDADMQQGTMYAWSTTFEHPKYKYEGVRTLDELLKVLQEADDKYDIVITDLPPRLADMARSSLIFSDLILLPVPISSPDVWAAGDIAPLVEQAKKEKDIKLRIVWNKFKSTSRKEQLKQETKEYLGHDDIKQTISDYVAYSDVIGMGTWVGAHSHQKAKAEFIKFGNEISKLIK</sequence>
<gene>
    <name evidence="2" type="ORF">BEN76_16680</name>
</gene>
<dbReference type="Pfam" id="PF01656">
    <property type="entry name" value="CbiA"/>
    <property type="match status" value="1"/>
</dbReference>
<dbReference type="AlphaFoldDB" id="A0A1P8ENA6"/>
<reference evidence="2 3" key="1">
    <citation type="submission" date="2016-08" db="EMBL/GenBank/DDBJ databases">
        <title>Complete genome sequence of Acinetobacter baylyi strain GFJ2.</title>
        <authorList>
            <person name="Tabata M."/>
            <person name="Kuboki S."/>
            <person name="Gibu N."/>
            <person name="Kinouchi Y."/>
            <person name="Vangnai A."/>
            <person name="Kasai D."/>
            <person name="Fukuda M."/>
        </authorList>
    </citation>
    <scope>NUCLEOTIDE SEQUENCE [LARGE SCALE GENOMIC DNA]</scope>
    <source>
        <strain evidence="2 3">GFJ2</strain>
        <plasmid evidence="3">Plasmid pgfj2</plasmid>
    </source>
</reference>
<dbReference type="SUPFAM" id="SSF52540">
    <property type="entry name" value="P-loop containing nucleoside triphosphate hydrolases"/>
    <property type="match status" value="1"/>
</dbReference>
<evidence type="ECO:0000259" key="1">
    <source>
        <dbReference type="Pfam" id="PF01656"/>
    </source>
</evidence>
<dbReference type="InterPro" id="IPR027417">
    <property type="entry name" value="P-loop_NTPase"/>
</dbReference>
<dbReference type="EMBL" id="CP016898">
    <property type="protein sequence ID" value="APV37686.1"/>
    <property type="molecule type" value="Genomic_DNA"/>
</dbReference>
<evidence type="ECO:0000313" key="3">
    <source>
        <dbReference type="Proteomes" id="UP000185674"/>
    </source>
</evidence>
<feature type="domain" description="CobQ/CobB/MinD/ParA nucleotide binding" evidence="1">
    <location>
        <begin position="7"/>
        <end position="172"/>
    </location>
</feature>
<name>A0A1P8ENA6_9GAMM</name>
<protein>
    <recommendedName>
        <fullName evidence="1">CobQ/CobB/MinD/ParA nucleotide binding domain-containing protein</fullName>
    </recommendedName>
</protein>
<dbReference type="PANTHER" id="PTHR13696:SF96">
    <property type="entry name" value="COBQ_COBB_MIND_PARA NUCLEOTIDE BINDING DOMAIN-CONTAINING PROTEIN"/>
    <property type="match status" value="1"/>
</dbReference>
<dbReference type="Gene3D" id="3.40.50.300">
    <property type="entry name" value="P-loop containing nucleotide triphosphate hydrolases"/>
    <property type="match status" value="1"/>
</dbReference>
<dbReference type="CDD" id="cd02042">
    <property type="entry name" value="ParAB_family"/>
    <property type="match status" value="1"/>
</dbReference>
<organism evidence="2 3">
    <name type="scientific">Acinetobacter soli</name>
    <dbReference type="NCBI Taxonomy" id="487316"/>
    <lineage>
        <taxon>Bacteria</taxon>
        <taxon>Pseudomonadati</taxon>
        <taxon>Pseudomonadota</taxon>
        <taxon>Gammaproteobacteria</taxon>
        <taxon>Moraxellales</taxon>
        <taxon>Moraxellaceae</taxon>
        <taxon>Acinetobacter</taxon>
    </lineage>
</organism>
<dbReference type="PIRSF" id="PIRSF009320">
    <property type="entry name" value="Nuc_binding_HP_1000"/>
    <property type="match status" value="1"/>
</dbReference>
<dbReference type="InterPro" id="IPR002586">
    <property type="entry name" value="CobQ/CobB/MinD/ParA_Nub-bd_dom"/>
</dbReference>
<evidence type="ECO:0000313" key="2">
    <source>
        <dbReference type="EMBL" id="APV37686.1"/>
    </source>
</evidence>
<geneLocation type="plasmid" evidence="3">
    <name>pgfj2</name>
</geneLocation>